<name>A0A9P3GR02_9APHY</name>
<dbReference type="Pfam" id="PF00789">
    <property type="entry name" value="UBX"/>
    <property type="match status" value="1"/>
</dbReference>
<dbReference type="SUPFAM" id="SSF54236">
    <property type="entry name" value="Ubiquitin-like"/>
    <property type="match status" value="1"/>
</dbReference>
<protein>
    <submittedName>
        <fullName evidence="2">Ubiquitin-related domain-containing protein</fullName>
    </submittedName>
</protein>
<feature type="domain" description="UBX" evidence="1">
    <location>
        <begin position="11"/>
        <end position="64"/>
    </location>
</feature>
<proteinExistence type="predicted"/>
<dbReference type="Gene3D" id="3.10.20.90">
    <property type="entry name" value="Phosphatidylinositol 3-kinase Catalytic Subunit, Chain A, domain 1"/>
    <property type="match status" value="1"/>
</dbReference>
<dbReference type="EMBL" id="BPQB01000105">
    <property type="protein sequence ID" value="GJE99256.1"/>
    <property type="molecule type" value="Genomic_DNA"/>
</dbReference>
<gene>
    <name evidence="2" type="ORF">PsYK624_155060</name>
</gene>
<accession>A0A9P3GR02</accession>
<comment type="caution">
    <text evidence="2">The sequence shown here is derived from an EMBL/GenBank/DDBJ whole genome shotgun (WGS) entry which is preliminary data.</text>
</comment>
<dbReference type="InterPro" id="IPR029071">
    <property type="entry name" value="Ubiquitin-like_domsf"/>
</dbReference>
<dbReference type="OrthoDB" id="10254930at2759"/>
<evidence type="ECO:0000313" key="2">
    <source>
        <dbReference type="EMBL" id="GJE99256.1"/>
    </source>
</evidence>
<dbReference type="AlphaFoldDB" id="A0A9P3GR02"/>
<dbReference type="InterPro" id="IPR001012">
    <property type="entry name" value="UBX_dom"/>
</dbReference>
<evidence type="ECO:0000259" key="1">
    <source>
        <dbReference type="Pfam" id="PF00789"/>
    </source>
</evidence>
<organism evidence="2 3">
    <name type="scientific">Phanerochaete sordida</name>
    <dbReference type="NCBI Taxonomy" id="48140"/>
    <lineage>
        <taxon>Eukaryota</taxon>
        <taxon>Fungi</taxon>
        <taxon>Dikarya</taxon>
        <taxon>Basidiomycota</taxon>
        <taxon>Agaricomycotina</taxon>
        <taxon>Agaricomycetes</taxon>
        <taxon>Polyporales</taxon>
        <taxon>Phanerochaetaceae</taxon>
        <taxon>Phanerochaete</taxon>
    </lineage>
</organism>
<keyword evidence="3" id="KW-1185">Reference proteome</keyword>
<dbReference type="Proteomes" id="UP000703269">
    <property type="component" value="Unassembled WGS sequence"/>
</dbReference>
<sequence length="66" mass="7052">MAGGAQPYTTTLASDAKLRQIAEHLAEQGLNVDSATQFPRKQFSQEDFGRTLCELGLTPSAVLIAS</sequence>
<evidence type="ECO:0000313" key="3">
    <source>
        <dbReference type="Proteomes" id="UP000703269"/>
    </source>
</evidence>
<reference evidence="2 3" key="1">
    <citation type="submission" date="2021-08" db="EMBL/GenBank/DDBJ databases">
        <title>Draft Genome Sequence of Phanerochaete sordida strain YK-624.</title>
        <authorList>
            <person name="Mori T."/>
            <person name="Dohra H."/>
            <person name="Suzuki T."/>
            <person name="Kawagishi H."/>
            <person name="Hirai H."/>
        </authorList>
    </citation>
    <scope>NUCLEOTIDE SEQUENCE [LARGE SCALE GENOMIC DNA]</scope>
    <source>
        <strain evidence="2 3">YK-624</strain>
    </source>
</reference>